<evidence type="ECO:0000313" key="3">
    <source>
        <dbReference type="Proteomes" id="UP000299102"/>
    </source>
</evidence>
<keyword evidence="1" id="KW-0812">Transmembrane</keyword>
<dbReference type="EMBL" id="BGZK01008002">
    <property type="protein sequence ID" value="GBP06560.1"/>
    <property type="molecule type" value="Genomic_DNA"/>
</dbReference>
<gene>
    <name evidence="2" type="ORF">EVAR_72277_1</name>
</gene>
<dbReference type="AlphaFoldDB" id="A0A4C1SZ60"/>
<proteinExistence type="predicted"/>
<keyword evidence="1" id="KW-1133">Transmembrane helix</keyword>
<evidence type="ECO:0000313" key="2">
    <source>
        <dbReference type="EMBL" id="GBP06560.1"/>
    </source>
</evidence>
<organism evidence="2 3">
    <name type="scientific">Eumeta variegata</name>
    <name type="common">Bagworm moth</name>
    <name type="synonym">Eumeta japonica</name>
    <dbReference type="NCBI Taxonomy" id="151549"/>
    <lineage>
        <taxon>Eukaryota</taxon>
        <taxon>Metazoa</taxon>
        <taxon>Ecdysozoa</taxon>
        <taxon>Arthropoda</taxon>
        <taxon>Hexapoda</taxon>
        <taxon>Insecta</taxon>
        <taxon>Pterygota</taxon>
        <taxon>Neoptera</taxon>
        <taxon>Endopterygota</taxon>
        <taxon>Lepidoptera</taxon>
        <taxon>Glossata</taxon>
        <taxon>Ditrysia</taxon>
        <taxon>Tineoidea</taxon>
        <taxon>Psychidae</taxon>
        <taxon>Oiketicinae</taxon>
        <taxon>Eumeta</taxon>
    </lineage>
</organism>
<keyword evidence="3" id="KW-1185">Reference proteome</keyword>
<feature type="transmembrane region" description="Helical" evidence="1">
    <location>
        <begin position="98"/>
        <end position="121"/>
    </location>
</feature>
<feature type="transmembrane region" description="Helical" evidence="1">
    <location>
        <begin position="71"/>
        <end position="92"/>
    </location>
</feature>
<accession>A0A4C1SZ60</accession>
<keyword evidence="1" id="KW-0472">Membrane</keyword>
<name>A0A4C1SZ60_EUMVA</name>
<sequence length="122" mass="13642">MATDSGLNKHLWQRHVSNMPLRWVLIWQCRHCLQQLWNVVQELKQAVSCHFVSEVVADFGKSMAKIGFKGNFWYIALGGSLPVASTLTPELITGPLAVFPALCCSFPNFCLFADFISVVLAE</sequence>
<protein>
    <submittedName>
        <fullName evidence="2">Uncharacterized protein</fullName>
    </submittedName>
</protein>
<comment type="caution">
    <text evidence="2">The sequence shown here is derived from an EMBL/GenBank/DDBJ whole genome shotgun (WGS) entry which is preliminary data.</text>
</comment>
<evidence type="ECO:0000256" key="1">
    <source>
        <dbReference type="SAM" id="Phobius"/>
    </source>
</evidence>
<dbReference type="Proteomes" id="UP000299102">
    <property type="component" value="Unassembled WGS sequence"/>
</dbReference>
<reference evidence="2 3" key="1">
    <citation type="journal article" date="2019" name="Commun. Biol.">
        <title>The bagworm genome reveals a unique fibroin gene that provides high tensile strength.</title>
        <authorList>
            <person name="Kono N."/>
            <person name="Nakamura H."/>
            <person name="Ohtoshi R."/>
            <person name="Tomita M."/>
            <person name="Numata K."/>
            <person name="Arakawa K."/>
        </authorList>
    </citation>
    <scope>NUCLEOTIDE SEQUENCE [LARGE SCALE GENOMIC DNA]</scope>
</reference>